<evidence type="ECO:0000259" key="7">
    <source>
        <dbReference type="Pfam" id="PF23559"/>
    </source>
</evidence>
<keyword evidence="1" id="KW-0677">Repeat</keyword>
<evidence type="ECO:0000259" key="5">
    <source>
        <dbReference type="Pfam" id="PF00931"/>
    </source>
</evidence>
<dbReference type="GO" id="GO:0051707">
    <property type="term" value="P:response to other organism"/>
    <property type="evidence" value="ECO:0007669"/>
    <property type="project" value="UniProtKB-ARBA"/>
</dbReference>
<evidence type="ECO:0008006" key="11">
    <source>
        <dbReference type="Google" id="ProtNLM"/>
    </source>
</evidence>
<dbReference type="Gene3D" id="3.80.10.10">
    <property type="entry name" value="Ribonuclease Inhibitor"/>
    <property type="match status" value="1"/>
</dbReference>
<evidence type="ECO:0000313" key="9">
    <source>
        <dbReference type="EMBL" id="ONI12191.1"/>
    </source>
</evidence>
<dbReference type="InterPro" id="IPR036388">
    <property type="entry name" value="WH-like_DNA-bd_sf"/>
</dbReference>
<dbReference type="Gene3D" id="1.20.5.4130">
    <property type="match status" value="1"/>
</dbReference>
<dbReference type="InterPro" id="IPR041118">
    <property type="entry name" value="Rx_N"/>
</dbReference>
<evidence type="ECO:0000259" key="6">
    <source>
        <dbReference type="Pfam" id="PF18052"/>
    </source>
</evidence>
<dbReference type="InterPro" id="IPR058922">
    <property type="entry name" value="WHD_DRP"/>
</dbReference>
<proteinExistence type="predicted"/>
<evidence type="ECO:0000256" key="4">
    <source>
        <dbReference type="SAM" id="MobiDB-lite"/>
    </source>
</evidence>
<dbReference type="InterPro" id="IPR055414">
    <property type="entry name" value="LRR_R13L4/SHOC2-like"/>
</dbReference>
<gene>
    <name evidence="9" type="ORF">PRUPE_4G149700</name>
</gene>
<dbReference type="InterPro" id="IPR038005">
    <property type="entry name" value="RX-like_CC"/>
</dbReference>
<feature type="domain" description="Disease resistance N-terminal" evidence="6">
    <location>
        <begin position="19"/>
        <end position="101"/>
    </location>
</feature>
<dbReference type="InterPro" id="IPR042197">
    <property type="entry name" value="Apaf_helical"/>
</dbReference>
<organism evidence="9 10">
    <name type="scientific">Prunus persica</name>
    <name type="common">Peach</name>
    <name type="synonym">Amygdalus persica</name>
    <dbReference type="NCBI Taxonomy" id="3760"/>
    <lineage>
        <taxon>Eukaryota</taxon>
        <taxon>Viridiplantae</taxon>
        <taxon>Streptophyta</taxon>
        <taxon>Embryophyta</taxon>
        <taxon>Tracheophyta</taxon>
        <taxon>Spermatophyta</taxon>
        <taxon>Magnoliopsida</taxon>
        <taxon>eudicotyledons</taxon>
        <taxon>Gunneridae</taxon>
        <taxon>Pentapetalae</taxon>
        <taxon>rosids</taxon>
        <taxon>fabids</taxon>
        <taxon>Rosales</taxon>
        <taxon>Rosaceae</taxon>
        <taxon>Amygdaloideae</taxon>
        <taxon>Amygdaleae</taxon>
        <taxon>Prunus</taxon>
    </lineage>
</organism>
<dbReference type="GO" id="GO:0006952">
    <property type="term" value="P:defense response"/>
    <property type="evidence" value="ECO:0007669"/>
    <property type="project" value="UniProtKB-KW"/>
</dbReference>
<evidence type="ECO:0000256" key="1">
    <source>
        <dbReference type="ARBA" id="ARBA00022737"/>
    </source>
</evidence>
<dbReference type="CDD" id="cd14798">
    <property type="entry name" value="RX-CC_like"/>
    <property type="match status" value="1"/>
</dbReference>
<dbReference type="AlphaFoldDB" id="A0A251PKS9"/>
<dbReference type="FunFam" id="1.10.10.10:FF:000322">
    <property type="entry name" value="Probable disease resistance protein At1g63360"/>
    <property type="match status" value="1"/>
</dbReference>
<dbReference type="Gramene" id="ONI12191">
    <property type="protein sequence ID" value="ONI12191"/>
    <property type="gene ID" value="PRUPE_4G149700"/>
</dbReference>
<dbReference type="Pfam" id="PF23559">
    <property type="entry name" value="WHD_DRP"/>
    <property type="match status" value="1"/>
</dbReference>
<dbReference type="InterPro" id="IPR002182">
    <property type="entry name" value="NB-ARC"/>
</dbReference>
<dbReference type="Gene3D" id="1.10.10.10">
    <property type="entry name" value="Winged helix-like DNA-binding domain superfamily/Winged helix DNA-binding domain"/>
    <property type="match status" value="1"/>
</dbReference>
<dbReference type="Pfam" id="PF00931">
    <property type="entry name" value="NB-ARC"/>
    <property type="match status" value="1"/>
</dbReference>
<dbReference type="Gene3D" id="1.10.8.430">
    <property type="entry name" value="Helical domain of apoptotic protease-activating factors"/>
    <property type="match status" value="1"/>
</dbReference>
<dbReference type="InterPro" id="IPR044974">
    <property type="entry name" value="Disease_R_plants"/>
</dbReference>
<dbReference type="Pfam" id="PF18052">
    <property type="entry name" value="Rx_N"/>
    <property type="match status" value="1"/>
</dbReference>
<dbReference type="InterPro" id="IPR032675">
    <property type="entry name" value="LRR_dom_sf"/>
</dbReference>
<feature type="region of interest" description="Disordered" evidence="4">
    <location>
        <begin position="149"/>
        <end position="168"/>
    </location>
</feature>
<feature type="domain" description="Disease resistance R13L4/SHOC-2-like LRR" evidence="8">
    <location>
        <begin position="565"/>
        <end position="874"/>
    </location>
</feature>
<dbReference type="SUPFAM" id="SSF52058">
    <property type="entry name" value="L domain-like"/>
    <property type="match status" value="1"/>
</dbReference>
<evidence type="ECO:0000313" key="10">
    <source>
        <dbReference type="Proteomes" id="UP000006882"/>
    </source>
</evidence>
<dbReference type="EMBL" id="CM007654">
    <property type="protein sequence ID" value="ONI12191.1"/>
    <property type="molecule type" value="Genomic_DNA"/>
</dbReference>
<dbReference type="PANTHER" id="PTHR23155">
    <property type="entry name" value="DISEASE RESISTANCE PROTEIN RP"/>
    <property type="match status" value="1"/>
</dbReference>
<keyword evidence="10" id="KW-1185">Reference proteome</keyword>
<keyword evidence="3" id="KW-0611">Plant defense</keyword>
<feature type="domain" description="Disease resistance protein winged helix" evidence="7">
    <location>
        <begin position="441"/>
        <end position="518"/>
    </location>
</feature>
<accession>A0A251PKS9</accession>
<dbReference type="InterPro" id="IPR027417">
    <property type="entry name" value="P-loop_NTPase"/>
</dbReference>
<dbReference type="eggNOG" id="KOG4658">
    <property type="taxonomic scope" value="Eukaryota"/>
</dbReference>
<dbReference type="Proteomes" id="UP000006882">
    <property type="component" value="Chromosome G4"/>
</dbReference>
<dbReference type="STRING" id="3760.A0A251PKS9"/>
<evidence type="ECO:0000259" key="8">
    <source>
        <dbReference type="Pfam" id="PF23598"/>
    </source>
</evidence>
<evidence type="ECO:0000256" key="3">
    <source>
        <dbReference type="ARBA" id="ARBA00022821"/>
    </source>
</evidence>
<name>A0A251PKS9_PRUPE</name>
<sequence>MADIAVQVALVVAEKAIIFLYHKLKPSRTHNVHDDFQNAKKCLERMRAYLRDYSASSSSSSDLEVLQTRVKEIQNIAYEIEDVLDTFMLKVPHQFHSNRLSEKFHDFVHDHDPSVQKAGREFSSAIKNIIDNKLNFLSALDKIHQVLRRDQEGQPSSSTAGMGDNHSPHRFLEEEEMKGFEKPKQKLIKQLVEGDNSRLLTIISLVGPGGSGKTTLLKNVFKNKRVQGFFDCHAWIDVPRDLCDSKRRELLLNMLSKFDPKVKREGPDHHEDPEEQLGVLLEQKRFVLVLDNVWSKQDLGGIVNAIPNGLPGSKVIITSRKSDVASGRAKPPAHIHDLSNLLSKEDARSLFYKKAFPENREGKCPPELKEWADKILKRCEGLPFAISAVGTLLATKQSTPLEWKKLHDSLVPNLPIISQILQPSYEDLPSHLKTCFLYFSMFPEDYSISRGRLIRLWVAEGFVMPEKSIGRPEKSIEEVAEGYLKELIGRNLVHASTMEVDGRVVRSCRVLNLVLEFIISKVENFIIVSCDENSGCGSPGEKIRRLSIHNVSMANLSRYRDLSCIRTLLVCGQTSSLSELLNTFTFLKVLDLQGVPLEDFPSYVVGLTLLRYLCPRETNVRTVPKSIKKLGFLETLDLKQTKVTKLPAQIYALHNLRHLLVYCYDVPNYVTFGAARGVKVSVGNIAALCCIQKLSLITVKNNRKIISDLGELKGLRKLGLTDLERKDGRDLCRSIQKMQKLSTLDVRSTSEEEFLDLDHEEFPPNYLQRLYLKGRLERLPKWISQLHSVAKIGLKWSKLNANESPLEALQALPNLMELDLVCYYTGEKLEFKKDTFKELKILHIEQFDQLNTMVVQNGAMPKLKKLIDYVQMSEFGVTSTRH</sequence>
<reference evidence="9 10" key="1">
    <citation type="journal article" date="2013" name="Nat. Genet.">
        <title>The high-quality draft genome of peach (Prunus persica) identifies unique patterns of genetic diversity, domestication and genome evolution.</title>
        <authorList>
            <consortium name="International Peach Genome Initiative"/>
            <person name="Verde I."/>
            <person name="Abbott A.G."/>
            <person name="Scalabrin S."/>
            <person name="Jung S."/>
            <person name="Shu S."/>
            <person name="Marroni F."/>
            <person name="Zhebentyayeva T."/>
            <person name="Dettori M.T."/>
            <person name="Grimwood J."/>
            <person name="Cattonaro F."/>
            <person name="Zuccolo A."/>
            <person name="Rossini L."/>
            <person name="Jenkins J."/>
            <person name="Vendramin E."/>
            <person name="Meisel L.A."/>
            <person name="Decroocq V."/>
            <person name="Sosinski B."/>
            <person name="Prochnik S."/>
            <person name="Mitros T."/>
            <person name="Policriti A."/>
            <person name="Cipriani G."/>
            <person name="Dondini L."/>
            <person name="Ficklin S."/>
            <person name="Goodstein D.M."/>
            <person name="Xuan P."/>
            <person name="Del Fabbro C."/>
            <person name="Aramini V."/>
            <person name="Copetti D."/>
            <person name="Gonzalez S."/>
            <person name="Horner D.S."/>
            <person name="Falchi R."/>
            <person name="Lucas S."/>
            <person name="Mica E."/>
            <person name="Maldonado J."/>
            <person name="Lazzari B."/>
            <person name="Bielenberg D."/>
            <person name="Pirona R."/>
            <person name="Miculan M."/>
            <person name="Barakat A."/>
            <person name="Testolin R."/>
            <person name="Stella A."/>
            <person name="Tartarini S."/>
            <person name="Tonutti P."/>
            <person name="Arus P."/>
            <person name="Orellana A."/>
            <person name="Wells C."/>
            <person name="Main D."/>
            <person name="Vizzotto G."/>
            <person name="Silva H."/>
            <person name="Salamini F."/>
            <person name="Schmutz J."/>
            <person name="Morgante M."/>
            <person name="Rokhsar D.S."/>
        </authorList>
    </citation>
    <scope>NUCLEOTIDE SEQUENCE [LARGE SCALE GENOMIC DNA]</scope>
    <source>
        <strain evidence="10">cv. Nemared</strain>
    </source>
</reference>
<keyword evidence="2" id="KW-0547">Nucleotide-binding</keyword>
<dbReference type="PANTHER" id="PTHR23155:SF1205">
    <property type="entry name" value="DISEASE RESISTANCE PROTEIN RPM1"/>
    <property type="match status" value="1"/>
</dbReference>
<dbReference type="Gene3D" id="3.40.50.300">
    <property type="entry name" value="P-loop containing nucleotide triphosphate hydrolases"/>
    <property type="match status" value="1"/>
</dbReference>
<dbReference type="PRINTS" id="PR00364">
    <property type="entry name" value="DISEASERSIST"/>
</dbReference>
<dbReference type="SUPFAM" id="SSF52540">
    <property type="entry name" value="P-loop containing nucleoside triphosphate hydrolases"/>
    <property type="match status" value="1"/>
</dbReference>
<protein>
    <recommendedName>
        <fullName evidence="11">NB-ARC domain-containing protein</fullName>
    </recommendedName>
</protein>
<evidence type="ECO:0000256" key="2">
    <source>
        <dbReference type="ARBA" id="ARBA00022741"/>
    </source>
</evidence>
<dbReference type="Pfam" id="PF23598">
    <property type="entry name" value="LRR_14"/>
    <property type="match status" value="1"/>
</dbReference>
<feature type="domain" description="NB-ARC" evidence="5">
    <location>
        <begin position="181"/>
        <end position="359"/>
    </location>
</feature>
<dbReference type="GO" id="GO:0043531">
    <property type="term" value="F:ADP binding"/>
    <property type="evidence" value="ECO:0007669"/>
    <property type="project" value="InterPro"/>
</dbReference>